<dbReference type="InterPro" id="IPR017689">
    <property type="entry name" value="BamD"/>
</dbReference>
<sequence>MNNLLKFLLVLALFSQSCKSSYDKIRTSGDAPLVLKAANQYYAKKNYLKAQTLYELIISSFKGQKESEDIYFNFAYCHYYLSEFELSSHLFKNFSNTFVNSPKREEALFMSNYAIYKTSPNYKLDQSGTEKAIEGFQSFVNEFPESSRVKDCNEKIDELRSKLETKAFEQGKLYYNVKSYQACLTTLDNLMVDFPETKNHREIRFFKGKS</sequence>
<evidence type="ECO:0000256" key="3">
    <source>
        <dbReference type="ARBA" id="ARBA00023237"/>
    </source>
</evidence>
<dbReference type="InterPro" id="IPR011990">
    <property type="entry name" value="TPR-like_helical_dom_sf"/>
</dbReference>
<reference evidence="5 6" key="1">
    <citation type="submission" date="2020-10" db="EMBL/GenBank/DDBJ databases">
        <title>Connecting structure to function with the recovery of over 1000 high-quality activated sludge metagenome-assembled genomes encoding full-length rRNA genes using long-read sequencing.</title>
        <authorList>
            <person name="Singleton C.M."/>
            <person name="Petriglieri F."/>
            <person name="Kristensen J.M."/>
            <person name="Kirkegaard R.H."/>
            <person name="Michaelsen T.Y."/>
            <person name="Andersen M.H."/>
            <person name="Karst S.M."/>
            <person name="Dueholm M.S."/>
            <person name="Nielsen P.H."/>
            <person name="Albertsen M."/>
        </authorList>
    </citation>
    <scope>NUCLEOTIDE SEQUENCE [LARGE SCALE GENOMIC DNA]</scope>
    <source>
        <strain evidence="5">Ribe_18-Q3-R11-54_BAT3C.373</strain>
    </source>
</reference>
<evidence type="ECO:0000313" key="5">
    <source>
        <dbReference type="EMBL" id="MBK9719882.1"/>
    </source>
</evidence>
<evidence type="ECO:0000259" key="4">
    <source>
        <dbReference type="Pfam" id="PF13525"/>
    </source>
</evidence>
<dbReference type="PROSITE" id="PS51257">
    <property type="entry name" value="PROKAR_LIPOPROTEIN"/>
    <property type="match status" value="1"/>
</dbReference>
<organism evidence="5 6">
    <name type="scientific">Candidatus Defluviibacterium haderslevense</name>
    <dbReference type="NCBI Taxonomy" id="2981993"/>
    <lineage>
        <taxon>Bacteria</taxon>
        <taxon>Pseudomonadati</taxon>
        <taxon>Bacteroidota</taxon>
        <taxon>Saprospiria</taxon>
        <taxon>Saprospirales</taxon>
        <taxon>Saprospiraceae</taxon>
        <taxon>Candidatus Defluviibacterium</taxon>
    </lineage>
</organism>
<proteinExistence type="predicted"/>
<name>A0A9D7SC34_9BACT</name>
<evidence type="ECO:0000256" key="2">
    <source>
        <dbReference type="ARBA" id="ARBA00023136"/>
    </source>
</evidence>
<dbReference type="Proteomes" id="UP000808349">
    <property type="component" value="Unassembled WGS sequence"/>
</dbReference>
<comment type="caution">
    <text evidence="5">The sequence shown here is derived from an EMBL/GenBank/DDBJ whole genome shotgun (WGS) entry which is preliminary data.</text>
</comment>
<keyword evidence="2" id="KW-0472">Membrane</keyword>
<dbReference type="SUPFAM" id="SSF48452">
    <property type="entry name" value="TPR-like"/>
    <property type="match status" value="1"/>
</dbReference>
<feature type="domain" description="Outer membrane lipoprotein BamD-like" evidence="4">
    <location>
        <begin position="36"/>
        <end position="202"/>
    </location>
</feature>
<dbReference type="AlphaFoldDB" id="A0A9D7SC34"/>
<keyword evidence="3" id="KW-0998">Cell outer membrane</keyword>
<accession>A0A9D7SC34</accession>
<dbReference type="Pfam" id="PF13525">
    <property type="entry name" value="YfiO"/>
    <property type="match status" value="1"/>
</dbReference>
<gene>
    <name evidence="5" type="primary">bamD</name>
    <name evidence="5" type="ORF">IPO85_20665</name>
</gene>
<evidence type="ECO:0000313" key="6">
    <source>
        <dbReference type="Proteomes" id="UP000808349"/>
    </source>
</evidence>
<protein>
    <submittedName>
        <fullName evidence="5">Outer membrane protein assembly factor BamD</fullName>
    </submittedName>
</protein>
<dbReference type="InterPro" id="IPR039565">
    <property type="entry name" value="BamD-like"/>
</dbReference>
<evidence type="ECO:0000256" key="1">
    <source>
        <dbReference type="ARBA" id="ARBA00022729"/>
    </source>
</evidence>
<dbReference type="EMBL" id="JADKFW010000021">
    <property type="protein sequence ID" value="MBK9719882.1"/>
    <property type="molecule type" value="Genomic_DNA"/>
</dbReference>
<dbReference type="Gene3D" id="1.25.40.10">
    <property type="entry name" value="Tetratricopeptide repeat domain"/>
    <property type="match status" value="1"/>
</dbReference>
<dbReference type="NCBIfam" id="TIGR03302">
    <property type="entry name" value="OM_YfiO"/>
    <property type="match status" value="1"/>
</dbReference>
<keyword evidence="1" id="KW-0732">Signal</keyword>